<dbReference type="SUPFAM" id="SSF55469">
    <property type="entry name" value="FMN-dependent nitroreductase-like"/>
    <property type="match status" value="1"/>
</dbReference>
<keyword evidence="5 7" id="KW-0560">Oxidoreductase</keyword>
<reference evidence="10 11" key="2">
    <citation type="submission" date="2018-05" db="EMBL/GenBank/DDBJ databases">
        <authorList>
            <person name="Lanie J.A."/>
            <person name="Ng W.-L."/>
            <person name="Kazmierczak K.M."/>
            <person name="Andrzejewski T.M."/>
            <person name="Davidsen T.M."/>
            <person name="Wayne K.J."/>
            <person name="Tettelin H."/>
            <person name="Glass J.I."/>
            <person name="Rusch D."/>
            <person name="Podicherti R."/>
            <person name="Tsui H.-C.T."/>
            <person name="Winkler M.E."/>
        </authorList>
    </citation>
    <scope>NUCLEOTIDE SEQUENCE [LARGE SCALE GENOMIC DNA]</scope>
    <source>
        <strain evidence="10 11">C305</strain>
    </source>
</reference>
<organism evidence="10 11">
    <name type="scientific">Brumimicrobium oceani</name>
    <dbReference type="NCBI Taxonomy" id="2100725"/>
    <lineage>
        <taxon>Bacteria</taxon>
        <taxon>Pseudomonadati</taxon>
        <taxon>Bacteroidota</taxon>
        <taxon>Flavobacteriia</taxon>
        <taxon>Flavobacteriales</taxon>
        <taxon>Crocinitomicaceae</taxon>
        <taxon>Brumimicrobium</taxon>
    </lineage>
</organism>
<evidence type="ECO:0000259" key="9">
    <source>
        <dbReference type="Pfam" id="PF00881"/>
    </source>
</evidence>
<dbReference type="RefSeq" id="WP_109359452.1">
    <property type="nucleotide sequence ID" value="NZ_QFRJ01000006.1"/>
</dbReference>
<evidence type="ECO:0000313" key="10">
    <source>
        <dbReference type="EMBL" id="PWH85372.1"/>
    </source>
</evidence>
<dbReference type="EMBL" id="QFRJ01000006">
    <property type="protein sequence ID" value="PWH85372.1"/>
    <property type="molecule type" value="Genomic_DNA"/>
</dbReference>
<accession>A0A2U2XC56</accession>
<dbReference type="InterPro" id="IPR052530">
    <property type="entry name" value="NAD(P)H_nitroreductase"/>
</dbReference>
<evidence type="ECO:0000256" key="3">
    <source>
        <dbReference type="ARBA" id="ARBA00022643"/>
    </source>
</evidence>
<protein>
    <recommendedName>
        <fullName evidence="7">Putative NAD(P)H nitroreductase</fullName>
        <ecNumber evidence="7">1.-.-.-</ecNumber>
    </recommendedName>
</protein>
<feature type="binding site" description="in other chain" evidence="8">
    <location>
        <begin position="15"/>
        <end position="17"/>
    </location>
    <ligand>
        <name>FMN</name>
        <dbReference type="ChEBI" id="CHEBI:58210"/>
        <note>ligand shared between dimeric partners</note>
    </ligand>
</feature>
<dbReference type="OrthoDB" id="9804207at2"/>
<gene>
    <name evidence="10" type="ORF">DIT68_08905</name>
</gene>
<keyword evidence="4 7" id="KW-0521">NADP</keyword>
<feature type="domain" description="Nitroreductase" evidence="9">
    <location>
        <begin position="12"/>
        <end position="173"/>
    </location>
</feature>
<evidence type="ECO:0000256" key="6">
    <source>
        <dbReference type="ARBA" id="ARBA00023027"/>
    </source>
</evidence>
<dbReference type="PIRSF" id="PIRSF000232">
    <property type="entry name" value="YdjA"/>
    <property type="match status" value="1"/>
</dbReference>
<sequence>MKYNLSEITELIKDRRTIYPEFFSDRKVHREQVELLMNNAIWAPSHGLTQPWRFKVFMEEGKTRLGEFMRDLYIDKVPSKEVNEVKLARMTNRPAKASAVIAICMERQASEKIPEIEEIAAVACAVQNIHLTCTAYGLGGFWATPKLVYTNEMKEFLDIGPKDLCLGLFYVGYPGEEWPKGQRKPIEYVTEWIQK</sequence>
<dbReference type="InterPro" id="IPR029479">
    <property type="entry name" value="Nitroreductase"/>
</dbReference>
<dbReference type="EC" id="1.-.-.-" evidence="7"/>
<dbReference type="InterPro" id="IPR026021">
    <property type="entry name" value="YdjA-like"/>
</dbReference>
<comment type="caution">
    <text evidence="10">The sequence shown here is derived from an EMBL/GenBank/DDBJ whole genome shotgun (WGS) entry which is preliminary data.</text>
</comment>
<evidence type="ECO:0000256" key="5">
    <source>
        <dbReference type="ARBA" id="ARBA00023002"/>
    </source>
</evidence>
<evidence type="ECO:0000313" key="11">
    <source>
        <dbReference type="Proteomes" id="UP000245370"/>
    </source>
</evidence>
<proteinExistence type="inferred from homology"/>
<reference evidence="10 11" key="1">
    <citation type="submission" date="2018-05" db="EMBL/GenBank/DDBJ databases">
        <title>Brumimicrobium oceani sp. nov., isolated from coastal sediment.</title>
        <authorList>
            <person name="Kou Y."/>
        </authorList>
    </citation>
    <scope>NUCLEOTIDE SEQUENCE [LARGE SCALE GENOMIC DNA]</scope>
    <source>
        <strain evidence="10 11">C305</strain>
    </source>
</reference>
<keyword evidence="2 7" id="KW-0285">Flavoprotein</keyword>
<keyword evidence="6 7" id="KW-0520">NAD</keyword>
<dbReference type="Pfam" id="PF00881">
    <property type="entry name" value="Nitroreductase"/>
    <property type="match status" value="1"/>
</dbReference>
<keyword evidence="3 7" id="KW-0288">FMN</keyword>
<dbReference type="PANTHER" id="PTHR43821">
    <property type="entry name" value="NAD(P)H NITROREDUCTASE YDJA-RELATED"/>
    <property type="match status" value="1"/>
</dbReference>
<dbReference type="PANTHER" id="PTHR43821:SF1">
    <property type="entry name" value="NAD(P)H NITROREDUCTASE YDJA-RELATED"/>
    <property type="match status" value="1"/>
</dbReference>
<name>A0A2U2XC56_9FLAO</name>
<feature type="binding site" description="in other chain" evidence="8">
    <location>
        <begin position="142"/>
        <end position="144"/>
    </location>
    <ligand>
        <name>FMN</name>
        <dbReference type="ChEBI" id="CHEBI:58210"/>
        <note>ligand shared between dimeric partners</note>
    </ligand>
</feature>
<dbReference type="CDD" id="cd02135">
    <property type="entry name" value="YdjA-like"/>
    <property type="match status" value="1"/>
</dbReference>
<dbReference type="Gene3D" id="3.40.109.10">
    <property type="entry name" value="NADH Oxidase"/>
    <property type="match status" value="1"/>
</dbReference>
<dbReference type="AlphaFoldDB" id="A0A2U2XC56"/>
<evidence type="ECO:0000256" key="8">
    <source>
        <dbReference type="PIRSR" id="PIRSR000232-1"/>
    </source>
</evidence>
<evidence type="ECO:0000256" key="2">
    <source>
        <dbReference type="ARBA" id="ARBA00022630"/>
    </source>
</evidence>
<evidence type="ECO:0000256" key="7">
    <source>
        <dbReference type="PIRNR" id="PIRNR000232"/>
    </source>
</evidence>
<comment type="similarity">
    <text evidence="1 7">Belongs to the nitroreductase family.</text>
</comment>
<dbReference type="GO" id="GO:0016491">
    <property type="term" value="F:oxidoreductase activity"/>
    <property type="evidence" value="ECO:0007669"/>
    <property type="project" value="UniProtKB-UniRule"/>
</dbReference>
<evidence type="ECO:0000256" key="1">
    <source>
        <dbReference type="ARBA" id="ARBA00007118"/>
    </source>
</evidence>
<evidence type="ECO:0000256" key="4">
    <source>
        <dbReference type="ARBA" id="ARBA00022857"/>
    </source>
</evidence>
<keyword evidence="11" id="KW-1185">Reference proteome</keyword>
<comment type="cofactor">
    <cofactor evidence="8">
        <name>FMN</name>
        <dbReference type="ChEBI" id="CHEBI:58210"/>
    </cofactor>
    <text evidence="8">Binds 1 FMN per subunit.</text>
</comment>
<dbReference type="InterPro" id="IPR000415">
    <property type="entry name" value="Nitroreductase-like"/>
</dbReference>
<feature type="binding site" evidence="8">
    <location>
        <position position="46"/>
    </location>
    <ligand>
        <name>FMN</name>
        <dbReference type="ChEBI" id="CHEBI:58210"/>
        <note>ligand shared between dimeric partners</note>
    </ligand>
</feature>
<dbReference type="Proteomes" id="UP000245370">
    <property type="component" value="Unassembled WGS sequence"/>
</dbReference>